<evidence type="ECO:0000256" key="4">
    <source>
        <dbReference type="ARBA" id="ARBA00022989"/>
    </source>
</evidence>
<dbReference type="GeneID" id="103509098"/>
<feature type="transmembrane region" description="Helical" evidence="6">
    <location>
        <begin position="219"/>
        <end position="244"/>
    </location>
</feature>
<proteinExistence type="predicted"/>
<feature type="transmembrane region" description="Helical" evidence="6">
    <location>
        <begin position="639"/>
        <end position="657"/>
    </location>
</feature>
<keyword evidence="5 6" id="KW-0472">Membrane</keyword>
<dbReference type="RefSeq" id="XP_026679320.1">
    <property type="nucleotide sequence ID" value="XM_026823519.1"/>
</dbReference>
<feature type="transmembrane region" description="Helical" evidence="6">
    <location>
        <begin position="341"/>
        <end position="360"/>
    </location>
</feature>
<evidence type="ECO:0000313" key="9">
    <source>
        <dbReference type="RefSeq" id="XP_026679320.1"/>
    </source>
</evidence>
<feature type="domain" description="Citrate transporter-like" evidence="7">
    <location>
        <begin position="177"/>
        <end position="602"/>
    </location>
</feature>
<dbReference type="GO" id="GO:0016020">
    <property type="term" value="C:membrane"/>
    <property type="evidence" value="ECO:0007669"/>
    <property type="project" value="UniProtKB-SubCell"/>
</dbReference>
<dbReference type="PaxDb" id="121845-A0A3Q0IY28"/>
<dbReference type="KEGG" id="dci:103509098"/>
<evidence type="ECO:0000256" key="2">
    <source>
        <dbReference type="ARBA" id="ARBA00022448"/>
    </source>
</evidence>
<evidence type="ECO:0000256" key="3">
    <source>
        <dbReference type="ARBA" id="ARBA00022692"/>
    </source>
</evidence>
<sequence>MVTLTLKKEPSETENLHQISVPENQTKIIPNFLPDSDGDASNDPRLESLESCRRKLGRRYARAVGSCNSSCGKKPSASSFQPTPEFQVQFQTVSKLWSVATVAENMLDVVPEMKIHKLFDLDQIDHKVREDSVVRVQLRSNLKTSLPLGISCDIAPIKPADGILYAGLLLTGLYVLITIDVSFAYLILYMASVALLGILSHRPSSNEIMSWVDMETLVLLFSMMVLVSIFSESGAFDWLAVLAYRLTEGQVWPLLNSLCIFTAVLSSFLDNVTTILLMTPVTIRLCEVCELNPSPILMAMMIFSNIGGGASIVGDPPNAIIALHPGILESGVTFSTFSQHMGLGLIIVMVYVHFHLRFAFRKEGDFKFKDPQDVQELKQEIFVWKRTAASISPYTKDEDLVRGTLNKKTYLLQSELKNRLSTGSYTIPMESYKTPLEQLQKKYPIRDVPLLFESLFSFLFVISMFFLHSLPELHLSLGWIAMLGAVLLLLLTSGEKLEMVLVRIEWCTLIFFAALFVLIGALQKLGLIEWIGMQTESFILGVDEAYRLPVAISLILWVSAFVSSFLDNIPLSSMMVHIITSLANNPQLDLPLQPLVWALALGASLGGNGTLMGSSANMVCSGIAEQHGYRFTFTQYLRVGYPIMLGSVAVANIYLYLCHVCFSWHATT</sequence>
<evidence type="ECO:0000256" key="5">
    <source>
        <dbReference type="ARBA" id="ARBA00023136"/>
    </source>
</evidence>
<reference evidence="9" key="1">
    <citation type="submission" date="2025-08" db="UniProtKB">
        <authorList>
            <consortium name="RefSeq"/>
        </authorList>
    </citation>
    <scope>IDENTIFICATION</scope>
</reference>
<keyword evidence="2" id="KW-0813">Transport</keyword>
<dbReference type="Proteomes" id="UP000079169">
    <property type="component" value="Unplaced"/>
</dbReference>
<dbReference type="GO" id="GO:0055085">
    <property type="term" value="P:transmembrane transport"/>
    <property type="evidence" value="ECO:0007669"/>
    <property type="project" value="InterPro"/>
</dbReference>
<dbReference type="Pfam" id="PF03600">
    <property type="entry name" value="CitMHS"/>
    <property type="match status" value="1"/>
</dbReference>
<feature type="transmembrane region" description="Helical" evidence="6">
    <location>
        <begin position="448"/>
        <end position="467"/>
    </location>
</feature>
<evidence type="ECO:0000259" key="7">
    <source>
        <dbReference type="Pfam" id="PF03600"/>
    </source>
</evidence>
<gene>
    <name evidence="9" type="primary">LOC103509098</name>
</gene>
<feature type="transmembrane region" description="Helical" evidence="6">
    <location>
        <begin position="545"/>
        <end position="566"/>
    </location>
</feature>
<name>A0A3Q0IY28_DIACI</name>
<comment type="subcellular location">
    <subcellularLocation>
        <location evidence="1">Membrane</location>
        <topology evidence="1">Multi-pass membrane protein</topology>
    </subcellularLocation>
</comment>
<keyword evidence="4 6" id="KW-1133">Transmembrane helix</keyword>
<dbReference type="PANTHER" id="PTHR43568:SF1">
    <property type="entry name" value="P PROTEIN"/>
    <property type="match status" value="1"/>
</dbReference>
<evidence type="ECO:0000256" key="1">
    <source>
        <dbReference type="ARBA" id="ARBA00004141"/>
    </source>
</evidence>
<dbReference type="STRING" id="121845.A0A3Q0IY28"/>
<feature type="transmembrane region" description="Helical" evidence="6">
    <location>
        <begin position="504"/>
        <end position="525"/>
    </location>
</feature>
<feature type="transmembrane region" description="Helical" evidence="6">
    <location>
        <begin position="473"/>
        <end position="492"/>
    </location>
</feature>
<feature type="transmembrane region" description="Helical" evidence="6">
    <location>
        <begin position="173"/>
        <end position="199"/>
    </location>
</feature>
<protein>
    <submittedName>
        <fullName evidence="9">P protein-like</fullName>
    </submittedName>
</protein>
<keyword evidence="8" id="KW-1185">Reference proteome</keyword>
<dbReference type="AlphaFoldDB" id="A0A3Q0IY28"/>
<evidence type="ECO:0000313" key="8">
    <source>
        <dbReference type="Proteomes" id="UP000079169"/>
    </source>
</evidence>
<feature type="transmembrane region" description="Helical" evidence="6">
    <location>
        <begin position="251"/>
        <end position="269"/>
    </location>
</feature>
<accession>A0A3Q0IY28</accession>
<keyword evidence="3 6" id="KW-0812">Transmembrane</keyword>
<evidence type="ECO:0000256" key="6">
    <source>
        <dbReference type="SAM" id="Phobius"/>
    </source>
</evidence>
<dbReference type="CDD" id="cd01116">
    <property type="entry name" value="P_permease"/>
    <property type="match status" value="1"/>
</dbReference>
<dbReference type="PANTHER" id="PTHR43568">
    <property type="entry name" value="P PROTEIN"/>
    <property type="match status" value="1"/>
</dbReference>
<dbReference type="InterPro" id="IPR004680">
    <property type="entry name" value="Cit_transptr-like_dom"/>
</dbReference>
<organism evidence="8 9">
    <name type="scientific">Diaphorina citri</name>
    <name type="common">Asian citrus psyllid</name>
    <dbReference type="NCBI Taxonomy" id="121845"/>
    <lineage>
        <taxon>Eukaryota</taxon>
        <taxon>Metazoa</taxon>
        <taxon>Ecdysozoa</taxon>
        <taxon>Arthropoda</taxon>
        <taxon>Hexapoda</taxon>
        <taxon>Insecta</taxon>
        <taxon>Pterygota</taxon>
        <taxon>Neoptera</taxon>
        <taxon>Paraneoptera</taxon>
        <taxon>Hemiptera</taxon>
        <taxon>Sternorrhyncha</taxon>
        <taxon>Psylloidea</taxon>
        <taxon>Psyllidae</taxon>
        <taxon>Diaphorininae</taxon>
        <taxon>Diaphorina</taxon>
    </lineage>
</organism>
<dbReference type="InterPro" id="IPR051475">
    <property type="entry name" value="Diverse_Ion_Transporter"/>
</dbReference>